<organism evidence="2 3">
    <name type="scientific">Yoonia rosea</name>
    <dbReference type="NCBI Taxonomy" id="287098"/>
    <lineage>
        <taxon>Bacteria</taxon>
        <taxon>Pseudomonadati</taxon>
        <taxon>Pseudomonadota</taxon>
        <taxon>Alphaproteobacteria</taxon>
        <taxon>Rhodobacterales</taxon>
        <taxon>Paracoccaceae</taxon>
        <taxon>Yoonia</taxon>
    </lineage>
</organism>
<dbReference type="EMBL" id="FTPR01000001">
    <property type="protein sequence ID" value="SIT84313.1"/>
    <property type="molecule type" value="Genomic_DNA"/>
</dbReference>
<evidence type="ECO:0000313" key="3">
    <source>
        <dbReference type="Proteomes" id="UP000186997"/>
    </source>
</evidence>
<accession>A0A1R3X342</accession>
<evidence type="ECO:0000256" key="1">
    <source>
        <dbReference type="SAM" id="Phobius"/>
    </source>
</evidence>
<name>A0A1R3X342_9RHOB</name>
<sequence length="444" mass="48733">MENLLIILLALTCTIVPFWMGERYGLVRLVSPMHLLAYFCAFGFLIKVAVYSVDPDLAFYTRFIDTAGAMLRGAGYLAAFVMLMCLGYRLALRPCDPRLAIREARLIAGGLARQGWLFVAAFAVAGLTFALILQARGMSLFSTDLLTAFNQDKQINVNRDGVGATLAGIKMLFVVPKCAFVMLLAQGLVLRAPWLMLQAGVLALLLVMIALVSGDRFELVELLVFACATYLIVVSFLGLRSVLWMIGGAVGVFTMAAYMTALRGVDAGLWEQIVRSTYFLDINAAVMVTDQVGPETYLLGESYGWWTFGWVPRALWLDKPAIDLGVFFKRDVMGVMTGGAFNVTGPGEAFMNFGWAGAFVGFVLGWVYRRAEVVLLAPRHCLRFGAFYLYPLLLYPFVQATLHSSFSGFIVAAVVQAVLIMAMIVVFVPRLRARPVRSAGVAHV</sequence>
<feature type="transmembrane region" description="Helical" evidence="1">
    <location>
        <begin position="349"/>
        <end position="368"/>
    </location>
</feature>
<feature type="transmembrane region" description="Helical" evidence="1">
    <location>
        <begin position="73"/>
        <end position="92"/>
    </location>
</feature>
<feature type="transmembrane region" description="Helical" evidence="1">
    <location>
        <begin position="219"/>
        <end position="237"/>
    </location>
</feature>
<dbReference type="Proteomes" id="UP000186997">
    <property type="component" value="Unassembled WGS sequence"/>
</dbReference>
<gene>
    <name evidence="2" type="ORF">SAMN05421665_1831</name>
</gene>
<feature type="transmembrane region" description="Helical" evidence="1">
    <location>
        <begin position="115"/>
        <end position="135"/>
    </location>
</feature>
<feature type="transmembrane region" description="Helical" evidence="1">
    <location>
        <begin position="380"/>
        <end position="398"/>
    </location>
</feature>
<feature type="transmembrane region" description="Helical" evidence="1">
    <location>
        <begin position="192"/>
        <end position="213"/>
    </location>
</feature>
<feature type="transmembrane region" description="Helical" evidence="1">
    <location>
        <begin position="6"/>
        <end position="26"/>
    </location>
</feature>
<keyword evidence="3" id="KW-1185">Reference proteome</keyword>
<proteinExistence type="predicted"/>
<reference evidence="3" key="1">
    <citation type="submission" date="2017-01" db="EMBL/GenBank/DDBJ databases">
        <authorList>
            <person name="Varghese N."/>
            <person name="Submissions S."/>
        </authorList>
    </citation>
    <scope>NUCLEOTIDE SEQUENCE [LARGE SCALE GENOMIC DNA]</scope>
    <source>
        <strain evidence="3">DSM 29591</strain>
    </source>
</reference>
<feature type="transmembrane region" description="Helical" evidence="1">
    <location>
        <begin position="404"/>
        <end position="428"/>
    </location>
</feature>
<feature type="transmembrane region" description="Helical" evidence="1">
    <location>
        <begin position="162"/>
        <end position="185"/>
    </location>
</feature>
<feature type="transmembrane region" description="Helical" evidence="1">
    <location>
        <begin position="35"/>
        <end position="53"/>
    </location>
</feature>
<dbReference type="NCBIfam" id="TIGR04370">
    <property type="entry name" value="glyco_rpt_poly"/>
    <property type="match status" value="1"/>
</dbReference>
<evidence type="ECO:0000313" key="2">
    <source>
        <dbReference type="EMBL" id="SIT84313.1"/>
    </source>
</evidence>
<dbReference type="STRING" id="287098.SAMN05421665_1831"/>
<keyword evidence="1" id="KW-0812">Transmembrane</keyword>
<dbReference type="AlphaFoldDB" id="A0A1R3X342"/>
<dbReference type="RefSeq" id="WP_076659274.1">
    <property type="nucleotide sequence ID" value="NZ_FTPR01000001.1"/>
</dbReference>
<feature type="transmembrane region" description="Helical" evidence="1">
    <location>
        <begin position="242"/>
        <end position="261"/>
    </location>
</feature>
<protein>
    <submittedName>
        <fullName evidence="2">Oligosaccharide repeat unit polymerase</fullName>
    </submittedName>
</protein>
<keyword evidence="1" id="KW-0472">Membrane</keyword>
<keyword evidence="1" id="KW-1133">Transmembrane helix</keyword>